<feature type="region of interest" description="Disordered" evidence="1">
    <location>
        <begin position="128"/>
        <end position="153"/>
    </location>
</feature>
<dbReference type="AlphaFoldDB" id="A0A101N0F2"/>
<evidence type="ECO:0000256" key="1">
    <source>
        <dbReference type="SAM" id="MobiDB-lite"/>
    </source>
</evidence>
<reference evidence="2 3" key="1">
    <citation type="submission" date="2015-10" db="EMBL/GenBank/DDBJ databases">
        <title>Draft genome sequence of Streptomyces pseudovenezuelae DSM 40212, type strain for the species Streptomyces pseudovenezuelae.</title>
        <authorList>
            <person name="Ruckert C."/>
            <person name="Winkler A."/>
            <person name="Kalinowski J."/>
            <person name="Kampfer P."/>
            <person name="Glaeser S."/>
        </authorList>
    </citation>
    <scope>NUCLEOTIDE SEQUENCE [LARGE SCALE GENOMIC DNA]</scope>
    <source>
        <strain evidence="2 3">DSM 40212</strain>
    </source>
</reference>
<evidence type="ECO:0000313" key="2">
    <source>
        <dbReference type="EMBL" id="KUM84257.1"/>
    </source>
</evidence>
<dbReference type="Proteomes" id="UP000053039">
    <property type="component" value="Unassembled WGS sequence"/>
</dbReference>
<evidence type="ECO:0000313" key="3">
    <source>
        <dbReference type="Proteomes" id="UP000053039"/>
    </source>
</evidence>
<gene>
    <name evidence="2" type="ORF">AQI94_32155</name>
</gene>
<proteinExistence type="predicted"/>
<name>A0A101N0F2_9ACTN</name>
<protein>
    <submittedName>
        <fullName evidence="2">Uncharacterized protein</fullName>
    </submittedName>
</protein>
<feature type="compositionally biased region" description="Polar residues" evidence="1">
    <location>
        <begin position="132"/>
        <end position="141"/>
    </location>
</feature>
<sequence>MCQWPPHLDRSWACVAITAAWMRASTPSLASRREMWFFTVLLGQEEPPADLPVGQALPDQGEDLPLPSGQARQRGRFRLLLTAARRVISLAVALGSSSARPAATARTADTRSEPWICYRTYPEAPAMIESSRAPSSSNEVSIGQARSGMPERS</sequence>
<organism evidence="2 3">
    <name type="scientific">Streptomyces pseudovenezuelae</name>
    <dbReference type="NCBI Taxonomy" id="67350"/>
    <lineage>
        <taxon>Bacteria</taxon>
        <taxon>Bacillati</taxon>
        <taxon>Actinomycetota</taxon>
        <taxon>Actinomycetes</taxon>
        <taxon>Kitasatosporales</taxon>
        <taxon>Streptomycetaceae</taxon>
        <taxon>Streptomyces</taxon>
        <taxon>Streptomyces aurantiacus group</taxon>
    </lineage>
</organism>
<dbReference type="EMBL" id="LMWM01000036">
    <property type="protein sequence ID" value="KUM84257.1"/>
    <property type="molecule type" value="Genomic_DNA"/>
</dbReference>
<comment type="caution">
    <text evidence="2">The sequence shown here is derived from an EMBL/GenBank/DDBJ whole genome shotgun (WGS) entry which is preliminary data.</text>
</comment>
<accession>A0A101N0F2</accession>